<dbReference type="InterPro" id="IPR005180">
    <property type="entry name" value="DUF302"/>
</dbReference>
<dbReference type="Pfam" id="PF03625">
    <property type="entry name" value="DUF302"/>
    <property type="match status" value="1"/>
</dbReference>
<dbReference type="STRING" id="360412.LARV_03076"/>
<dbReference type="PANTHER" id="PTHR38342">
    <property type="entry name" value="SLR5037 PROTEIN"/>
    <property type="match status" value="1"/>
</dbReference>
<evidence type="ECO:0000313" key="3">
    <source>
        <dbReference type="Proteomes" id="UP000055060"/>
    </source>
</evidence>
<organism evidence="2">
    <name type="scientific">Longilinea arvoryzae</name>
    <dbReference type="NCBI Taxonomy" id="360412"/>
    <lineage>
        <taxon>Bacteria</taxon>
        <taxon>Bacillati</taxon>
        <taxon>Chloroflexota</taxon>
        <taxon>Anaerolineae</taxon>
        <taxon>Anaerolineales</taxon>
        <taxon>Anaerolineaceae</taxon>
        <taxon>Longilinea</taxon>
    </lineage>
</organism>
<dbReference type="PANTHER" id="PTHR38342:SF1">
    <property type="entry name" value="SLR5037 PROTEIN"/>
    <property type="match status" value="1"/>
</dbReference>
<evidence type="ECO:0000259" key="1">
    <source>
        <dbReference type="Pfam" id="PF03625"/>
    </source>
</evidence>
<protein>
    <submittedName>
        <fullName evidence="2">Uncharacterized conserved protein</fullName>
    </submittedName>
</protein>
<keyword evidence="3" id="KW-1185">Reference proteome</keyword>
<gene>
    <name evidence="2" type="ORF">LARV_03076</name>
</gene>
<dbReference type="OrthoDB" id="9791067at2"/>
<dbReference type="PIRSF" id="PIRSF021774">
    <property type="entry name" value="UCP021774"/>
    <property type="match status" value="1"/>
</dbReference>
<proteinExistence type="predicted"/>
<dbReference type="EMBL" id="DF967972">
    <property type="protein sequence ID" value="GAP15292.1"/>
    <property type="molecule type" value="Genomic_DNA"/>
</dbReference>
<dbReference type="SUPFAM" id="SSF103247">
    <property type="entry name" value="TT1751-like"/>
    <property type="match status" value="1"/>
</dbReference>
<sequence>MSNQLGFEVAIPKPLDEAIETITALLKTEGFGILTRIDVRATLKEKIGADFRPYVILGACNPTLAHSALEIDAWLGLLLPCNVTVESIDDRSSLVRIANPELMATFSQSPEKLSEIVKTATRKLNNVVSALALA</sequence>
<dbReference type="RefSeq" id="WP_075074477.1">
    <property type="nucleotide sequence ID" value="NZ_DF967972.1"/>
</dbReference>
<dbReference type="AlphaFoldDB" id="A0A0S7BBT5"/>
<name>A0A0S7BBT5_9CHLR</name>
<dbReference type="InterPro" id="IPR016796">
    <property type="entry name" value="UCP021774"/>
</dbReference>
<dbReference type="Gene3D" id="3.30.310.70">
    <property type="entry name" value="TT1751-like domain"/>
    <property type="match status" value="1"/>
</dbReference>
<dbReference type="Proteomes" id="UP000055060">
    <property type="component" value="Unassembled WGS sequence"/>
</dbReference>
<dbReference type="InterPro" id="IPR035923">
    <property type="entry name" value="TT1751-like_sf"/>
</dbReference>
<dbReference type="CDD" id="cd14797">
    <property type="entry name" value="DUF302"/>
    <property type="match status" value="1"/>
</dbReference>
<evidence type="ECO:0000313" key="2">
    <source>
        <dbReference type="EMBL" id="GAP15292.1"/>
    </source>
</evidence>
<feature type="domain" description="DUF302" evidence="1">
    <location>
        <begin position="37"/>
        <end position="99"/>
    </location>
</feature>
<reference evidence="2" key="1">
    <citation type="submission" date="2015-07" db="EMBL/GenBank/DDBJ databases">
        <title>Draft Genome Sequences of Anaerolinea thermolimosa IMO-1, Bellilinea caldifistulae GOMI-1, Leptolinea tardivitalis YMTK-2, Levilinea saccharolytica KIBI-1,Longilinea arvoryzae KOME-1, Previously Described as Members of the Anaerolineaceae (Chloroflexi).</title>
        <authorList>
            <person name="Sekiguchi Y."/>
            <person name="Ohashi A."/>
            <person name="Matsuura N."/>
            <person name="Tourlousse M.D."/>
        </authorList>
    </citation>
    <scope>NUCLEOTIDE SEQUENCE [LARGE SCALE GENOMIC DNA]</scope>
    <source>
        <strain evidence="2">KOME-1</strain>
    </source>
</reference>
<accession>A0A0S7BBT5</accession>